<proteinExistence type="predicted"/>
<evidence type="ECO:0000313" key="3">
    <source>
        <dbReference type="Proteomes" id="UP000032300"/>
    </source>
</evidence>
<dbReference type="KEGG" id="sphi:TS85_11575"/>
<reference evidence="2 3" key="2">
    <citation type="submission" date="2015-02" db="EMBL/GenBank/DDBJ databases">
        <title>The complete genome of Sphingomonas hengshuiensis sp. WHSC-8 isolated from soil of Hengshui Lake.</title>
        <authorList>
            <person name="Wei S."/>
            <person name="Guo J."/>
            <person name="Su C."/>
            <person name="Wu R."/>
            <person name="Zhang Z."/>
            <person name="Liang K."/>
            <person name="Li H."/>
            <person name="Wang T."/>
            <person name="Liu H."/>
            <person name="Zhang C."/>
            <person name="Li Z."/>
            <person name="Wang Q."/>
            <person name="Meng J."/>
        </authorList>
    </citation>
    <scope>NUCLEOTIDE SEQUENCE [LARGE SCALE GENOMIC DNA]</scope>
    <source>
        <strain evidence="2 3">WHSC-8</strain>
    </source>
</reference>
<protein>
    <submittedName>
        <fullName evidence="2">Uncharacterized protein</fullName>
    </submittedName>
</protein>
<feature type="compositionally biased region" description="Basic and acidic residues" evidence="1">
    <location>
        <begin position="171"/>
        <end position="184"/>
    </location>
</feature>
<accession>A0A7U4J8N7</accession>
<dbReference type="AlphaFoldDB" id="A0A7U4J8N7"/>
<dbReference type="Proteomes" id="UP000032300">
    <property type="component" value="Chromosome"/>
</dbReference>
<keyword evidence="3" id="KW-1185">Reference proteome</keyword>
<gene>
    <name evidence="2" type="ORF">TS85_11575</name>
</gene>
<name>A0A7U4J8N7_9SPHN</name>
<dbReference type="EMBL" id="CP010836">
    <property type="protein sequence ID" value="AJP72291.1"/>
    <property type="molecule type" value="Genomic_DNA"/>
</dbReference>
<sequence length="267" mass="28263">MGVRQFVANPSSVGRSFAGSPWSREYPPLDTLVVGHDEESIAPLGISSFARAEYSRLNAIAHCFQCRDEGGELSVRVPRHVLAQETERPALGDDAEYLFDEETIVVGASALSGDAVGLAWIAGSDAMNAATPRSSIEGSEVRPDRRGSQVARFHARNQKRGGGCFPLHVSDAARSRHGKLDAESKPSAAGAEFDDVPERGGTYSHVTSSPRRGHGGSRGRRGCRSGGRDRDRCAGAGLPEGRRLRCADSGAGVRRGLAAAGVRCVGR</sequence>
<dbReference type="AntiFam" id="ANF00163">
    <property type="entry name" value="Shadow ORF (opposite pspPIM)"/>
</dbReference>
<evidence type="ECO:0000313" key="2">
    <source>
        <dbReference type="EMBL" id="AJP72291.1"/>
    </source>
</evidence>
<organism evidence="2 3">
    <name type="scientific">Sphingomonas hengshuiensis</name>
    <dbReference type="NCBI Taxonomy" id="1609977"/>
    <lineage>
        <taxon>Bacteria</taxon>
        <taxon>Pseudomonadati</taxon>
        <taxon>Pseudomonadota</taxon>
        <taxon>Alphaproteobacteria</taxon>
        <taxon>Sphingomonadales</taxon>
        <taxon>Sphingomonadaceae</taxon>
        <taxon>Sphingomonas</taxon>
    </lineage>
</organism>
<reference evidence="2 3" key="1">
    <citation type="journal article" date="2015" name="Int. J. Syst. Evol. Microbiol.">
        <title>Sphingomonas hengshuiensis sp. nov., isolated from lake wetland.</title>
        <authorList>
            <person name="Wei S."/>
            <person name="Wang T."/>
            <person name="Liu H."/>
            <person name="Zhang C."/>
            <person name="Guo J."/>
            <person name="Wang Q."/>
            <person name="Liang K."/>
            <person name="Zhang Z."/>
        </authorList>
    </citation>
    <scope>NUCLEOTIDE SEQUENCE [LARGE SCALE GENOMIC DNA]</scope>
    <source>
        <strain evidence="2 3">WHSC-8</strain>
    </source>
</reference>
<feature type="region of interest" description="Disordered" evidence="1">
    <location>
        <begin position="132"/>
        <end position="241"/>
    </location>
</feature>
<feature type="compositionally biased region" description="Basic residues" evidence="1">
    <location>
        <begin position="211"/>
        <end position="223"/>
    </location>
</feature>
<evidence type="ECO:0000256" key="1">
    <source>
        <dbReference type="SAM" id="MobiDB-lite"/>
    </source>
</evidence>